<reference evidence="1" key="1">
    <citation type="submission" date="2014-09" db="EMBL/GenBank/DDBJ databases">
        <authorList>
            <person name="Magalhaes I.L.F."/>
            <person name="Oliveira U."/>
            <person name="Santos F.R."/>
            <person name="Vidigal T.H.D.A."/>
            <person name="Brescovit A.D."/>
            <person name="Santos A.J."/>
        </authorList>
    </citation>
    <scope>NUCLEOTIDE SEQUENCE</scope>
    <source>
        <tissue evidence="1">Shoot tissue taken approximately 20 cm above the soil surface</tissue>
    </source>
</reference>
<evidence type="ECO:0000313" key="1">
    <source>
        <dbReference type="EMBL" id="JAD89860.1"/>
    </source>
</evidence>
<keyword evidence="1" id="KW-0418">Kinase</keyword>
<reference evidence="1" key="2">
    <citation type="journal article" date="2015" name="Data Brief">
        <title>Shoot transcriptome of the giant reed, Arundo donax.</title>
        <authorList>
            <person name="Barrero R.A."/>
            <person name="Guerrero F.D."/>
            <person name="Moolhuijzen P."/>
            <person name="Goolsby J.A."/>
            <person name="Tidwell J."/>
            <person name="Bellgard S.E."/>
            <person name="Bellgard M.I."/>
        </authorList>
    </citation>
    <scope>NUCLEOTIDE SEQUENCE</scope>
    <source>
        <tissue evidence="1">Shoot tissue taken approximately 20 cm above the soil surface</tissue>
    </source>
</reference>
<dbReference type="GO" id="GO:0016301">
    <property type="term" value="F:kinase activity"/>
    <property type="evidence" value="ECO:0007669"/>
    <property type="project" value="UniProtKB-KW"/>
</dbReference>
<dbReference type="EMBL" id="GBRH01208035">
    <property type="protein sequence ID" value="JAD89860.1"/>
    <property type="molecule type" value="Transcribed_RNA"/>
</dbReference>
<organism evidence="1">
    <name type="scientific">Arundo donax</name>
    <name type="common">Giant reed</name>
    <name type="synonym">Donax arundinaceus</name>
    <dbReference type="NCBI Taxonomy" id="35708"/>
    <lineage>
        <taxon>Eukaryota</taxon>
        <taxon>Viridiplantae</taxon>
        <taxon>Streptophyta</taxon>
        <taxon>Embryophyta</taxon>
        <taxon>Tracheophyta</taxon>
        <taxon>Spermatophyta</taxon>
        <taxon>Magnoliopsida</taxon>
        <taxon>Liliopsida</taxon>
        <taxon>Poales</taxon>
        <taxon>Poaceae</taxon>
        <taxon>PACMAD clade</taxon>
        <taxon>Arundinoideae</taxon>
        <taxon>Arundineae</taxon>
        <taxon>Arundo</taxon>
    </lineage>
</organism>
<dbReference type="AlphaFoldDB" id="A0A0A9DW20"/>
<proteinExistence type="predicted"/>
<protein>
    <submittedName>
        <fullName evidence="1">Similar to ATPANK2 (PANTOTHENATE KINASE 2)</fullName>
    </submittedName>
</protein>
<dbReference type="SUPFAM" id="SSF111321">
    <property type="entry name" value="AF1104-like"/>
    <property type="match status" value="1"/>
</dbReference>
<dbReference type="InterPro" id="IPR036075">
    <property type="entry name" value="ARMT-1-like_metal-bd_sf"/>
</dbReference>
<sequence length="69" mass="7843">MEEPTAYGKFGLANLLELREECLREFQFVDAYISIKQRENEASLAVLPDLLMELDSVNEVSEGPTKFCT</sequence>
<keyword evidence="1" id="KW-0808">Transferase</keyword>
<accession>A0A0A9DW20</accession>
<name>A0A0A9DW20_ARUDO</name>